<protein>
    <submittedName>
        <fullName evidence="1">Uncharacterized protein</fullName>
    </submittedName>
</protein>
<comment type="caution">
    <text evidence="1">The sequence shown here is derived from an EMBL/GenBank/DDBJ whole genome shotgun (WGS) entry which is preliminary data.</text>
</comment>
<evidence type="ECO:0000313" key="1">
    <source>
        <dbReference type="EMBL" id="TDH69323.1"/>
    </source>
</evidence>
<keyword evidence="2" id="KW-1185">Reference proteome</keyword>
<reference evidence="1 2" key="1">
    <citation type="journal article" date="2021" name="Genome Biol.">
        <title>AFLAP: assembly-free linkage analysis pipeline using k-mers from genome sequencing data.</title>
        <authorList>
            <person name="Fletcher K."/>
            <person name="Zhang L."/>
            <person name="Gil J."/>
            <person name="Han R."/>
            <person name="Cavanaugh K."/>
            <person name="Michelmore R."/>
        </authorList>
    </citation>
    <scope>NUCLEOTIDE SEQUENCE [LARGE SCALE GENOMIC DNA]</scope>
    <source>
        <strain evidence="1 2">SF5</strain>
    </source>
</reference>
<accession>A0A976FMA6</accession>
<dbReference type="KEGG" id="blac:94346332"/>
<name>A0A976FMA6_BRELC</name>
<dbReference type="AlphaFoldDB" id="A0A976FMA6"/>
<dbReference type="EMBL" id="SHOA02000002">
    <property type="protein sequence ID" value="TDH69323.1"/>
    <property type="molecule type" value="Genomic_DNA"/>
</dbReference>
<gene>
    <name evidence="1" type="ORF">CCR75_002564</name>
</gene>
<proteinExistence type="predicted"/>
<organism evidence="1 2">
    <name type="scientific">Bremia lactucae</name>
    <name type="common">Lettuce downy mildew</name>
    <dbReference type="NCBI Taxonomy" id="4779"/>
    <lineage>
        <taxon>Eukaryota</taxon>
        <taxon>Sar</taxon>
        <taxon>Stramenopiles</taxon>
        <taxon>Oomycota</taxon>
        <taxon>Peronosporomycetes</taxon>
        <taxon>Peronosporales</taxon>
        <taxon>Peronosporaceae</taxon>
        <taxon>Bremia</taxon>
    </lineage>
</organism>
<dbReference type="RefSeq" id="XP_067818822.1">
    <property type="nucleotide sequence ID" value="XM_067960661.1"/>
</dbReference>
<dbReference type="GeneID" id="94346332"/>
<dbReference type="Proteomes" id="UP000294530">
    <property type="component" value="Unassembled WGS sequence"/>
</dbReference>
<evidence type="ECO:0000313" key="2">
    <source>
        <dbReference type="Proteomes" id="UP000294530"/>
    </source>
</evidence>
<sequence>MGTAQENLVGDADIIVRHGAHGGTVDLTTAHIGGYSIAGENYAASHVATEAAGIDRSLESGPHDVEQAMGTNRQRKGMVGRGNSSATNIPEVPQMWELEALYGSLVQDFKGAKRTPFRGAYQVTVAHLRECYNLISAKRERLAPQIPEVTASRT</sequence>